<gene>
    <name evidence="1" type="ORF">PHYSODRAFT_326622</name>
</gene>
<protein>
    <recommendedName>
        <fullName evidence="3">Ankyrin repeat protein</fullName>
    </recommendedName>
</protein>
<keyword evidence="2" id="KW-1185">Reference proteome</keyword>
<proteinExistence type="predicted"/>
<dbReference type="GeneID" id="20645468"/>
<sequence length="147" mass="15961">MVGEAFAAAATLKESHLMMSLFDASISADVILTAFSNAASRGRACNVKKLVKLLANKDRVPQEFKHKAFVIAAQLGHDAILQILCDGIDDYWPLAVLKEALAAAKYEEVKTSIQKVICDQLLDPKCPWAPMVKLIEDQTNDSTNASG</sequence>
<dbReference type="EMBL" id="JH159152">
    <property type="protein sequence ID" value="EGZ25632.1"/>
    <property type="molecule type" value="Genomic_DNA"/>
</dbReference>
<dbReference type="SMR" id="G4YX64"/>
<dbReference type="InParanoid" id="G4YX64"/>
<evidence type="ECO:0000313" key="2">
    <source>
        <dbReference type="Proteomes" id="UP000002640"/>
    </source>
</evidence>
<name>G4YX64_PHYSP</name>
<dbReference type="KEGG" id="psoj:PHYSODRAFT_326622"/>
<accession>G4YX64</accession>
<evidence type="ECO:0000313" key="1">
    <source>
        <dbReference type="EMBL" id="EGZ25632.1"/>
    </source>
</evidence>
<dbReference type="RefSeq" id="XP_009520920.1">
    <property type="nucleotide sequence ID" value="XM_009522625.1"/>
</dbReference>
<dbReference type="OMA" id="KESHLMM"/>
<dbReference type="AlphaFoldDB" id="G4YX64"/>
<dbReference type="Proteomes" id="UP000002640">
    <property type="component" value="Unassembled WGS sequence"/>
</dbReference>
<organism evidence="1 2">
    <name type="scientific">Phytophthora sojae (strain P6497)</name>
    <name type="common">Soybean stem and root rot agent</name>
    <name type="synonym">Phytophthora megasperma f. sp. glycines</name>
    <dbReference type="NCBI Taxonomy" id="1094619"/>
    <lineage>
        <taxon>Eukaryota</taxon>
        <taxon>Sar</taxon>
        <taxon>Stramenopiles</taxon>
        <taxon>Oomycota</taxon>
        <taxon>Peronosporomycetes</taxon>
        <taxon>Peronosporales</taxon>
        <taxon>Peronosporaceae</taxon>
        <taxon>Phytophthora</taxon>
    </lineage>
</organism>
<evidence type="ECO:0008006" key="3">
    <source>
        <dbReference type="Google" id="ProtNLM"/>
    </source>
</evidence>
<reference evidence="1 2" key="1">
    <citation type="journal article" date="2006" name="Science">
        <title>Phytophthora genome sequences uncover evolutionary origins and mechanisms of pathogenesis.</title>
        <authorList>
            <person name="Tyler B.M."/>
            <person name="Tripathy S."/>
            <person name="Zhang X."/>
            <person name="Dehal P."/>
            <person name="Jiang R.H."/>
            <person name="Aerts A."/>
            <person name="Arredondo F.D."/>
            <person name="Baxter L."/>
            <person name="Bensasson D."/>
            <person name="Beynon J.L."/>
            <person name="Chapman J."/>
            <person name="Damasceno C.M."/>
            <person name="Dorrance A.E."/>
            <person name="Dou D."/>
            <person name="Dickerman A.W."/>
            <person name="Dubchak I.L."/>
            <person name="Garbelotto M."/>
            <person name="Gijzen M."/>
            <person name="Gordon S.G."/>
            <person name="Govers F."/>
            <person name="Grunwald N.J."/>
            <person name="Huang W."/>
            <person name="Ivors K.L."/>
            <person name="Jones R.W."/>
            <person name="Kamoun S."/>
            <person name="Krampis K."/>
            <person name="Lamour K.H."/>
            <person name="Lee M.K."/>
            <person name="McDonald W.H."/>
            <person name="Medina M."/>
            <person name="Meijer H.J."/>
            <person name="Nordberg E.K."/>
            <person name="Maclean D.J."/>
            <person name="Ospina-Giraldo M.D."/>
            <person name="Morris P.F."/>
            <person name="Phuntumart V."/>
            <person name="Putnam N.H."/>
            <person name="Rash S."/>
            <person name="Rose J.K."/>
            <person name="Sakihama Y."/>
            <person name="Salamov A.A."/>
            <person name="Savidor A."/>
            <person name="Scheuring C.F."/>
            <person name="Smith B.M."/>
            <person name="Sobral B.W."/>
            <person name="Terry A."/>
            <person name="Torto-Alalibo T.A."/>
            <person name="Win J."/>
            <person name="Xu Z."/>
            <person name="Zhang H."/>
            <person name="Grigoriev I.V."/>
            <person name="Rokhsar D.S."/>
            <person name="Boore J.L."/>
        </authorList>
    </citation>
    <scope>NUCLEOTIDE SEQUENCE [LARGE SCALE GENOMIC DNA]</scope>
    <source>
        <strain evidence="1 2">P6497</strain>
    </source>
</reference>